<dbReference type="EMBL" id="PJNB01000001">
    <property type="protein sequence ID" value="PKW18150.1"/>
    <property type="molecule type" value="Genomic_DNA"/>
</dbReference>
<comment type="caution">
    <text evidence="2">The sequence shown here is derived from an EMBL/GenBank/DDBJ whole genome shotgun (WGS) entry which is preliminary data.</text>
</comment>
<feature type="region of interest" description="Disordered" evidence="1">
    <location>
        <begin position="1"/>
        <end position="22"/>
    </location>
</feature>
<keyword evidence="3" id="KW-1185">Reference proteome</keyword>
<sequence>MIRLPGRPPIRRAEASDIPHPPRMYDEEVSGLHNQIVHELSLACWLVGNCLEREECWSSPEARGHILRCCAAVVACVGHLADRICDQDPTVAAEVRRLAALLEHHGEQLDRPE</sequence>
<dbReference type="RefSeq" id="WP_010314070.1">
    <property type="nucleotide sequence ID" value="NZ_CP061007.1"/>
</dbReference>
<accession>A0A2N3Y5G2</accession>
<evidence type="ECO:0000313" key="2">
    <source>
        <dbReference type="EMBL" id="PKW18150.1"/>
    </source>
</evidence>
<dbReference type="AlphaFoldDB" id="A0A2N3Y5G2"/>
<proteinExistence type="predicted"/>
<dbReference type="Proteomes" id="UP000233786">
    <property type="component" value="Unassembled WGS sequence"/>
</dbReference>
<reference evidence="2" key="1">
    <citation type="submission" date="2017-12" db="EMBL/GenBank/DDBJ databases">
        <title>Sequencing the genomes of 1000 Actinobacteria strains.</title>
        <authorList>
            <person name="Klenk H.-P."/>
        </authorList>
    </citation>
    <scope>NUCLEOTIDE SEQUENCE [LARGE SCALE GENOMIC DNA]</scope>
    <source>
        <strain evidence="2">DSM 44228</strain>
    </source>
</reference>
<organism evidence="2 3">
    <name type="scientific">Saccharopolyspora spinosa</name>
    <dbReference type="NCBI Taxonomy" id="60894"/>
    <lineage>
        <taxon>Bacteria</taxon>
        <taxon>Bacillati</taxon>
        <taxon>Actinomycetota</taxon>
        <taxon>Actinomycetes</taxon>
        <taxon>Pseudonocardiales</taxon>
        <taxon>Pseudonocardiaceae</taxon>
        <taxon>Saccharopolyspora</taxon>
    </lineage>
</organism>
<evidence type="ECO:0000313" key="3">
    <source>
        <dbReference type="Proteomes" id="UP000233786"/>
    </source>
</evidence>
<dbReference type="STRING" id="994479.GCA_000194155_06863"/>
<evidence type="ECO:0000256" key="1">
    <source>
        <dbReference type="SAM" id="MobiDB-lite"/>
    </source>
</evidence>
<name>A0A2N3Y5G2_SACSN</name>
<gene>
    <name evidence="2" type="ORF">A8926_6215</name>
</gene>
<protein>
    <submittedName>
        <fullName evidence="2">Uncharacterized protein</fullName>
    </submittedName>
</protein>